<dbReference type="RefSeq" id="WP_345022848.1">
    <property type="nucleotide sequence ID" value="NZ_BAABDO010000060.1"/>
</dbReference>
<proteinExistence type="predicted"/>
<dbReference type="EMBL" id="BAABDO010000060">
    <property type="protein sequence ID" value="GAA4146245.1"/>
    <property type="molecule type" value="Genomic_DNA"/>
</dbReference>
<sequence length="65" mass="7499">MGDVSRIKAALRDEFPGWSFLYTDRHRWWATRDPKPGEQVNNGESALDADTPEELRRLLLKIGDT</sequence>
<reference evidence="2" key="1">
    <citation type="journal article" date="2019" name="Int. J. Syst. Evol. Microbiol.">
        <title>The Global Catalogue of Microorganisms (GCM) 10K type strain sequencing project: providing services to taxonomists for standard genome sequencing and annotation.</title>
        <authorList>
            <consortium name="The Broad Institute Genomics Platform"/>
            <consortium name="The Broad Institute Genome Sequencing Center for Infectious Disease"/>
            <person name="Wu L."/>
            <person name="Ma J."/>
        </authorList>
    </citation>
    <scope>NUCLEOTIDE SEQUENCE [LARGE SCALE GENOMIC DNA]</scope>
    <source>
        <strain evidence="2">JCM 17316</strain>
    </source>
</reference>
<accession>A0ABP7Z3Y4</accession>
<gene>
    <name evidence="1" type="ORF">GCM10022416_38620</name>
</gene>
<comment type="caution">
    <text evidence="1">The sequence shown here is derived from an EMBL/GenBank/DDBJ whole genome shotgun (WGS) entry which is preliminary data.</text>
</comment>
<name>A0ABP7Z3Y4_9ACTN</name>
<protein>
    <submittedName>
        <fullName evidence="1">Uncharacterized protein</fullName>
    </submittedName>
</protein>
<organism evidence="1 2">
    <name type="scientific">Actinomadura keratinilytica</name>
    <dbReference type="NCBI Taxonomy" id="547461"/>
    <lineage>
        <taxon>Bacteria</taxon>
        <taxon>Bacillati</taxon>
        <taxon>Actinomycetota</taxon>
        <taxon>Actinomycetes</taxon>
        <taxon>Streptosporangiales</taxon>
        <taxon>Thermomonosporaceae</taxon>
        <taxon>Actinomadura</taxon>
    </lineage>
</organism>
<dbReference type="Proteomes" id="UP001500266">
    <property type="component" value="Unassembled WGS sequence"/>
</dbReference>
<evidence type="ECO:0000313" key="2">
    <source>
        <dbReference type="Proteomes" id="UP001500266"/>
    </source>
</evidence>
<keyword evidence="2" id="KW-1185">Reference proteome</keyword>
<evidence type="ECO:0000313" key="1">
    <source>
        <dbReference type="EMBL" id="GAA4146245.1"/>
    </source>
</evidence>